<dbReference type="SMART" id="SM00239">
    <property type="entry name" value="C2"/>
    <property type="match status" value="2"/>
</dbReference>
<dbReference type="InterPro" id="IPR031468">
    <property type="entry name" value="SMP_LBD"/>
</dbReference>
<dbReference type="GO" id="GO:0005509">
    <property type="term" value="F:calcium ion binding"/>
    <property type="evidence" value="ECO:0000318"/>
    <property type="project" value="GO_Central"/>
</dbReference>
<dbReference type="PROSITE" id="PS51847">
    <property type="entry name" value="SMP"/>
    <property type="match status" value="1"/>
</dbReference>
<dbReference type="FunFam" id="2.60.40.150:FF:000561">
    <property type="entry name" value="Uncharacterized protein"/>
    <property type="match status" value="1"/>
</dbReference>
<dbReference type="GO" id="GO:0035091">
    <property type="term" value="F:phosphatidylinositol binding"/>
    <property type="evidence" value="ECO:0000318"/>
    <property type="project" value="GO_Central"/>
</dbReference>
<comment type="subcellular location">
    <subcellularLocation>
        <location evidence="1">Membrane</location>
    </subcellularLocation>
</comment>
<dbReference type="OrthoDB" id="1029639at2759"/>
<evidence type="ECO:0000313" key="15">
    <source>
        <dbReference type="RefSeq" id="XP_017948766.2"/>
    </source>
</evidence>
<dbReference type="PROSITE" id="PS50004">
    <property type="entry name" value="C2"/>
    <property type="match status" value="2"/>
</dbReference>
<feature type="transmembrane region" description="Helical" evidence="11">
    <location>
        <begin position="20"/>
        <end position="46"/>
    </location>
</feature>
<feature type="domain" description="C2" evidence="12">
    <location>
        <begin position="256"/>
        <end position="373"/>
    </location>
</feature>
<dbReference type="GO" id="GO:0006869">
    <property type="term" value="P:lipid transport"/>
    <property type="evidence" value="ECO:0007669"/>
    <property type="project" value="UniProtKB-KW"/>
</dbReference>
<evidence type="ECO:0000313" key="14">
    <source>
        <dbReference type="Proteomes" id="UP000008143"/>
    </source>
</evidence>
<evidence type="ECO:0000256" key="4">
    <source>
        <dbReference type="ARBA" id="ARBA00022723"/>
    </source>
</evidence>
<feature type="domain" description="C2" evidence="12">
    <location>
        <begin position="403"/>
        <end position="520"/>
    </location>
</feature>
<sequence length="588" mass="68157">MFKFVLRSQFISRLLAEKYVLILVLSYFLGCLQFKIGYVILILLVLKCYMLWRSRRRPTEKKTEEIPKEKKKAPGRVPGEHFERSKSLNAIFENIWPYLTEYLETMLRQKIQPKIRSSSKYLASLRFINIDFGDKPPEVTALRAHGDPERKQIILDLEISYDTEVKIDIGFNEKTPIAGVKSIKLEGTLRIILAPLMEDAPLFGAITFYFPQRPVLDLRWIGLTHLLNIPGLHTMSDKKIVNKIAKFMVAPQHFSQRIKAKFDLNELHFKEPRIVLRIHVIEAKNLRAKDLSSSDPYVVIHGGGTTVQTKVIQKDLNPQWNETFEILYTDLPGQEVEFNLFNKDKELAKDQPLGSCKIRIADVPERMYLDKWIQLENAESGQLHIKLERLQLLSDPTKLEEVLKENEQTQTERRTQMSSAVLYTFIEKARGLPVVQVQKGKLNPLAVVQVAVQDSVQETGSKVKNGEVEWKRRFQFLLRNPLTEELKLMLHDERQKPLGCVAVPLSQLVDAADMTIEDWLPLESTEENRDIRVKLQLRILAPHPYSVKEEEQIPEEITRVPLFHGETKAQISKRKSWTKVRKLFAKKK</sequence>
<gene>
    <name evidence="15 16" type="primary">LOC100493446</name>
</gene>
<proteinExistence type="predicted"/>
<dbReference type="InterPro" id="IPR035892">
    <property type="entry name" value="C2_domain_sf"/>
</dbReference>
<keyword evidence="9" id="KW-0446">Lipid-binding</keyword>
<keyword evidence="4" id="KW-0479">Metal-binding</keyword>
<keyword evidence="6" id="KW-0106">Calcium</keyword>
<dbReference type="Proteomes" id="UP000008143">
    <property type="component" value="Chromosome 4"/>
</dbReference>
<evidence type="ECO:0000256" key="6">
    <source>
        <dbReference type="ARBA" id="ARBA00022837"/>
    </source>
</evidence>
<evidence type="ECO:0000256" key="5">
    <source>
        <dbReference type="ARBA" id="ARBA00022737"/>
    </source>
</evidence>
<dbReference type="Gene3D" id="2.60.40.150">
    <property type="entry name" value="C2 domain"/>
    <property type="match status" value="2"/>
</dbReference>
<dbReference type="InterPro" id="IPR051634">
    <property type="entry name" value="Extended_Synaptotagmin"/>
</dbReference>
<dbReference type="FunFam" id="2.60.40.150:FF:000346">
    <property type="entry name" value="Extended synaptotagmin-like protein 2a"/>
    <property type="match status" value="1"/>
</dbReference>
<dbReference type="AlphaFoldDB" id="A0A8J0T268"/>
<dbReference type="KEGG" id="xtr:100493446"/>
<keyword evidence="2" id="KW-0813">Transport</keyword>
<dbReference type="InterPro" id="IPR000008">
    <property type="entry name" value="C2_dom"/>
</dbReference>
<evidence type="ECO:0000259" key="13">
    <source>
        <dbReference type="PROSITE" id="PS51847"/>
    </source>
</evidence>
<dbReference type="GO" id="GO:0031210">
    <property type="term" value="F:phosphatidylcholine binding"/>
    <property type="evidence" value="ECO:0000318"/>
    <property type="project" value="GO_Central"/>
</dbReference>
<keyword evidence="10 11" id="KW-0472">Membrane</keyword>
<dbReference type="SUPFAM" id="SSF49562">
    <property type="entry name" value="C2 domain (Calcium/lipid-binding domain, CaLB)"/>
    <property type="match status" value="2"/>
</dbReference>
<dbReference type="CDD" id="cd21670">
    <property type="entry name" value="SMP_ESyt"/>
    <property type="match status" value="1"/>
</dbReference>
<dbReference type="RefSeq" id="XP_017948766.2">
    <property type="nucleotide sequence ID" value="XM_018093277.2"/>
</dbReference>
<accession>A0A8J0T268</accession>
<evidence type="ECO:0000256" key="2">
    <source>
        <dbReference type="ARBA" id="ARBA00022448"/>
    </source>
</evidence>
<evidence type="ECO:0000313" key="16">
    <source>
        <dbReference type="Xenbase" id="XB-GENE-29081707"/>
    </source>
</evidence>
<dbReference type="GO" id="GO:0005544">
    <property type="term" value="F:calcium-dependent phospholipid binding"/>
    <property type="evidence" value="ECO:0000318"/>
    <property type="project" value="GO_Central"/>
</dbReference>
<reference evidence="15" key="1">
    <citation type="submission" date="2025-08" db="UniProtKB">
        <authorList>
            <consortium name="RefSeq"/>
        </authorList>
    </citation>
    <scope>IDENTIFICATION</scope>
    <source>
        <strain evidence="15">Nigerian</strain>
        <tissue evidence="15">Liver and blood</tissue>
    </source>
</reference>
<keyword evidence="5" id="KW-0677">Repeat</keyword>
<evidence type="ECO:0000256" key="3">
    <source>
        <dbReference type="ARBA" id="ARBA00022692"/>
    </source>
</evidence>
<dbReference type="GO" id="GO:0008429">
    <property type="term" value="F:phosphatidylethanolamine binding"/>
    <property type="evidence" value="ECO:0000318"/>
    <property type="project" value="GO_Central"/>
</dbReference>
<evidence type="ECO:0000256" key="11">
    <source>
        <dbReference type="SAM" id="Phobius"/>
    </source>
</evidence>
<dbReference type="Xenbase" id="XB-GENE-29081707">
    <property type="gene designation" value="LOC100493446"/>
</dbReference>
<keyword evidence="8" id="KW-0445">Lipid transport</keyword>
<dbReference type="GO" id="GO:0005789">
    <property type="term" value="C:endoplasmic reticulum membrane"/>
    <property type="evidence" value="ECO:0000318"/>
    <property type="project" value="GO_Central"/>
</dbReference>
<dbReference type="Pfam" id="PF00168">
    <property type="entry name" value="C2"/>
    <property type="match status" value="2"/>
</dbReference>
<keyword evidence="14" id="KW-1185">Reference proteome</keyword>
<dbReference type="PANTHER" id="PTHR45761:SF8">
    <property type="entry name" value="EXTENDED SYNAPTOTAGMIN-1-LIKE"/>
    <property type="match status" value="1"/>
</dbReference>
<organism evidence="14 15">
    <name type="scientific">Xenopus tropicalis</name>
    <name type="common">Western clawed frog</name>
    <name type="synonym">Silurana tropicalis</name>
    <dbReference type="NCBI Taxonomy" id="8364"/>
    <lineage>
        <taxon>Eukaryota</taxon>
        <taxon>Metazoa</taxon>
        <taxon>Chordata</taxon>
        <taxon>Craniata</taxon>
        <taxon>Vertebrata</taxon>
        <taxon>Euteleostomi</taxon>
        <taxon>Amphibia</taxon>
        <taxon>Batrachia</taxon>
        <taxon>Anura</taxon>
        <taxon>Pipoidea</taxon>
        <taxon>Pipidae</taxon>
        <taxon>Xenopodinae</taxon>
        <taxon>Xenopus</taxon>
        <taxon>Silurana</taxon>
    </lineage>
</organism>
<dbReference type="PANTHER" id="PTHR45761">
    <property type="entry name" value="EXTENDED SYNAPTOTAGMIN-LIKE PROTEIN 2, ISOFORM C"/>
    <property type="match status" value="1"/>
</dbReference>
<keyword evidence="7 11" id="KW-1133">Transmembrane helix</keyword>
<protein>
    <submittedName>
        <fullName evidence="15">Extended synaptotagmin-1</fullName>
    </submittedName>
</protein>
<name>A0A8J0T268_XENTR</name>
<evidence type="ECO:0000256" key="8">
    <source>
        <dbReference type="ARBA" id="ARBA00023055"/>
    </source>
</evidence>
<dbReference type="AGR" id="Xenbase:XB-GENE-29081707"/>
<evidence type="ECO:0000256" key="10">
    <source>
        <dbReference type="ARBA" id="ARBA00023136"/>
    </source>
</evidence>
<dbReference type="Pfam" id="PF17047">
    <property type="entry name" value="SMP_LBD"/>
    <property type="match status" value="1"/>
</dbReference>
<feature type="domain" description="SMP-LTD" evidence="13">
    <location>
        <begin position="81"/>
        <end position="259"/>
    </location>
</feature>
<evidence type="ECO:0000256" key="7">
    <source>
        <dbReference type="ARBA" id="ARBA00022989"/>
    </source>
</evidence>
<dbReference type="GeneID" id="100493446"/>
<evidence type="ECO:0000256" key="1">
    <source>
        <dbReference type="ARBA" id="ARBA00004370"/>
    </source>
</evidence>
<evidence type="ECO:0000259" key="12">
    <source>
        <dbReference type="PROSITE" id="PS50004"/>
    </source>
</evidence>
<dbReference type="InterPro" id="IPR039010">
    <property type="entry name" value="Synaptotagmin_SMP"/>
</dbReference>
<evidence type="ECO:0000256" key="9">
    <source>
        <dbReference type="ARBA" id="ARBA00023121"/>
    </source>
</evidence>
<keyword evidence="3 11" id="KW-0812">Transmembrane</keyword>
<dbReference type="OMA" id="FPCFGTV"/>